<protein>
    <submittedName>
        <fullName evidence="1">Uncharacterized protein</fullName>
    </submittedName>
</protein>
<keyword evidence="2" id="KW-1185">Reference proteome</keyword>
<name>A0A1H9EXK2_9EURY</name>
<dbReference type="STRING" id="1186196.SAMN04489841_1412"/>
<proteinExistence type="predicted"/>
<gene>
    <name evidence="1" type="ORF">SAMN04489841_1412</name>
</gene>
<sequence>MKYIYNSPIPEAAQTSERDRLGQQLAEAGILQEDGAIVESLSSEAADLSLSGQYRWGAEISEMLATELDELADSSLPTLPLYRRGGGYSNAGYYEIASADVEPLHANDRSVWAFALSLTAVGKKGSFFRALEPNPYQLDHEFGNDTDALVGVPSAASKVQWYNASGDGTRAPASPIETRSSAASDVDVYDLTDASWYDPPPYDENPPTLIYAVDYPDEVPCGVRVYDTRGYDSKFTTEGIRQWQTVHSTEHDIGTEIVMSNALIRLRLDEPNGTLEAEEWDSGTDSWTTVGLEADQPATVSLFDVDLMDVTMVRARAQLTFDIDDELFSLNAIVNRGHNDIQFSVPENETGPVPQSLEDWLSPVASTSIADANASKTLVSRSDVRR</sequence>
<dbReference type="AlphaFoldDB" id="A0A1H9EXK2"/>
<dbReference type="OrthoDB" id="204229at2157"/>
<accession>A0A1H9EXK2</accession>
<dbReference type="EMBL" id="FOFD01000002">
    <property type="protein sequence ID" value="SEQ30454.1"/>
    <property type="molecule type" value="Genomic_DNA"/>
</dbReference>
<dbReference type="RefSeq" id="WP_090615455.1">
    <property type="nucleotide sequence ID" value="NZ_FOFD01000002.1"/>
</dbReference>
<evidence type="ECO:0000313" key="2">
    <source>
        <dbReference type="Proteomes" id="UP000199114"/>
    </source>
</evidence>
<dbReference type="Proteomes" id="UP000199114">
    <property type="component" value="Unassembled WGS sequence"/>
</dbReference>
<evidence type="ECO:0000313" key="1">
    <source>
        <dbReference type="EMBL" id="SEQ30454.1"/>
    </source>
</evidence>
<organism evidence="1 2">
    <name type="scientific">Natrinema salaciae</name>
    <dbReference type="NCBI Taxonomy" id="1186196"/>
    <lineage>
        <taxon>Archaea</taxon>
        <taxon>Methanobacteriati</taxon>
        <taxon>Methanobacteriota</taxon>
        <taxon>Stenosarchaea group</taxon>
        <taxon>Halobacteria</taxon>
        <taxon>Halobacteriales</taxon>
        <taxon>Natrialbaceae</taxon>
        <taxon>Natrinema</taxon>
    </lineage>
</organism>
<reference evidence="2" key="1">
    <citation type="submission" date="2016-10" db="EMBL/GenBank/DDBJ databases">
        <authorList>
            <person name="Varghese N."/>
            <person name="Submissions S."/>
        </authorList>
    </citation>
    <scope>NUCLEOTIDE SEQUENCE [LARGE SCALE GENOMIC DNA]</scope>
    <source>
        <strain evidence="2">DSM 25055</strain>
    </source>
</reference>